<dbReference type="Pfam" id="PF00067">
    <property type="entry name" value="p450"/>
    <property type="match status" value="1"/>
</dbReference>
<evidence type="ECO:0008006" key="15">
    <source>
        <dbReference type="Google" id="ProtNLM"/>
    </source>
</evidence>
<dbReference type="Gene3D" id="1.10.630.10">
    <property type="entry name" value="Cytochrome P450"/>
    <property type="match status" value="1"/>
</dbReference>
<organism evidence="12 14">
    <name type="scientific">Microthlaspi erraticum</name>
    <dbReference type="NCBI Taxonomy" id="1685480"/>
    <lineage>
        <taxon>Eukaryota</taxon>
        <taxon>Viridiplantae</taxon>
        <taxon>Streptophyta</taxon>
        <taxon>Embryophyta</taxon>
        <taxon>Tracheophyta</taxon>
        <taxon>Spermatophyta</taxon>
        <taxon>Magnoliopsida</taxon>
        <taxon>eudicotyledons</taxon>
        <taxon>Gunneridae</taxon>
        <taxon>Pentapetalae</taxon>
        <taxon>rosids</taxon>
        <taxon>malvids</taxon>
        <taxon>Brassicales</taxon>
        <taxon>Brassicaceae</taxon>
        <taxon>Coluteocarpeae</taxon>
        <taxon>Microthlaspi</taxon>
    </lineage>
</organism>
<dbReference type="EMBL" id="CACVBM020000281">
    <property type="protein sequence ID" value="CAA7017056.1"/>
    <property type="molecule type" value="Genomic_DNA"/>
</dbReference>
<evidence type="ECO:0000256" key="9">
    <source>
        <dbReference type="ARBA" id="ARBA00023136"/>
    </source>
</evidence>
<evidence type="ECO:0000256" key="10">
    <source>
        <dbReference type="SAM" id="MobiDB-lite"/>
    </source>
</evidence>
<proteinExistence type="inferred from homology"/>
<dbReference type="GO" id="GO:0004497">
    <property type="term" value="F:monooxygenase activity"/>
    <property type="evidence" value="ECO:0007669"/>
    <property type="project" value="UniProtKB-KW"/>
</dbReference>
<evidence type="ECO:0000256" key="1">
    <source>
        <dbReference type="ARBA" id="ARBA00001971"/>
    </source>
</evidence>
<comment type="subcellular location">
    <subcellularLocation>
        <location evidence="2">Membrane</location>
    </subcellularLocation>
</comment>
<keyword evidence="6" id="KW-0560">Oxidoreductase</keyword>
<evidence type="ECO:0000313" key="13">
    <source>
        <dbReference type="EMBL" id="CAA7029927.1"/>
    </source>
</evidence>
<protein>
    <recommendedName>
        <fullName evidence="15">Cytochrome P450</fullName>
    </recommendedName>
</protein>
<dbReference type="GO" id="GO:0005506">
    <property type="term" value="F:iron ion binding"/>
    <property type="evidence" value="ECO:0007669"/>
    <property type="project" value="InterPro"/>
</dbReference>
<keyword evidence="11" id="KW-1133">Transmembrane helix</keyword>
<dbReference type="InterPro" id="IPR036396">
    <property type="entry name" value="Cyt_P450_sf"/>
</dbReference>
<comment type="similarity">
    <text evidence="3">Belongs to the cytochrome P450 family.</text>
</comment>
<sequence>MALIILQALPLCPSLAIFTYYSVLPHKFFQKISSKYGPLLYLLIFKVPIFLVSSASVACEIFRTHDVNVSTHGFRAIEGSLLFGPKSFAGAPYGDYYKFMKKLLVMNLFGPQALDRSRAIRADELERFYGDLLDKARKKEIVEIGKEVMKLTNNSICKMLMGRSFSEEKGEAGNIRESVKKTMGLLGKVVLSNTLGKLGISLFGKEIRKVSHGFDELLERMLREHEEKKPEKHQVKDMMDAGPALSMG</sequence>
<gene>
    <name evidence="13" type="ORF">MERR_LOCUS17162</name>
    <name evidence="12" type="ORF">MERR_LOCUS4291</name>
</gene>
<dbReference type="Proteomes" id="UP000467841">
    <property type="component" value="Unassembled WGS sequence"/>
</dbReference>
<dbReference type="GO" id="GO:0020037">
    <property type="term" value="F:heme binding"/>
    <property type="evidence" value="ECO:0007669"/>
    <property type="project" value="InterPro"/>
</dbReference>
<dbReference type="GO" id="GO:0016020">
    <property type="term" value="C:membrane"/>
    <property type="evidence" value="ECO:0007669"/>
    <property type="project" value="UniProtKB-SubCell"/>
</dbReference>
<keyword evidence="8" id="KW-0503">Monooxygenase</keyword>
<evidence type="ECO:0000256" key="11">
    <source>
        <dbReference type="SAM" id="Phobius"/>
    </source>
</evidence>
<comment type="cofactor">
    <cofactor evidence="1">
        <name>heme</name>
        <dbReference type="ChEBI" id="CHEBI:30413"/>
    </cofactor>
</comment>
<dbReference type="AlphaFoldDB" id="A0A6D2HR34"/>
<feature type="compositionally biased region" description="Basic and acidic residues" evidence="10">
    <location>
        <begin position="226"/>
        <end position="239"/>
    </location>
</feature>
<dbReference type="EMBL" id="CACVBM020001087">
    <property type="protein sequence ID" value="CAA7029927.1"/>
    <property type="molecule type" value="Genomic_DNA"/>
</dbReference>
<evidence type="ECO:0000256" key="3">
    <source>
        <dbReference type="ARBA" id="ARBA00010617"/>
    </source>
</evidence>
<feature type="region of interest" description="Disordered" evidence="10">
    <location>
        <begin position="226"/>
        <end position="248"/>
    </location>
</feature>
<dbReference type="OrthoDB" id="1112958at2759"/>
<dbReference type="SUPFAM" id="SSF48264">
    <property type="entry name" value="Cytochrome P450"/>
    <property type="match status" value="1"/>
</dbReference>
<feature type="transmembrane region" description="Helical" evidence="11">
    <location>
        <begin position="40"/>
        <end position="62"/>
    </location>
</feature>
<reference evidence="12 14" key="1">
    <citation type="submission" date="2020-01" db="EMBL/GenBank/DDBJ databases">
        <authorList>
            <person name="Mishra B."/>
        </authorList>
    </citation>
    <scope>NUCLEOTIDE SEQUENCE [LARGE SCALE GENOMIC DNA]</scope>
</reference>
<keyword evidence="9 11" id="KW-0472">Membrane</keyword>
<evidence type="ECO:0000256" key="4">
    <source>
        <dbReference type="ARBA" id="ARBA00022617"/>
    </source>
</evidence>
<dbReference type="PANTHER" id="PTHR47943">
    <property type="entry name" value="CYTOCHROME P450 93A3-LIKE"/>
    <property type="match status" value="1"/>
</dbReference>
<evidence type="ECO:0000313" key="12">
    <source>
        <dbReference type="EMBL" id="CAA7017056.1"/>
    </source>
</evidence>
<keyword evidence="4" id="KW-0349">Heme</keyword>
<evidence type="ECO:0000256" key="8">
    <source>
        <dbReference type="ARBA" id="ARBA00023033"/>
    </source>
</evidence>
<keyword evidence="7" id="KW-0408">Iron</keyword>
<accession>A0A6D2HR34</accession>
<evidence type="ECO:0000256" key="5">
    <source>
        <dbReference type="ARBA" id="ARBA00022723"/>
    </source>
</evidence>
<name>A0A6D2HR34_9BRAS</name>
<keyword evidence="11" id="KW-0812">Transmembrane</keyword>
<evidence type="ECO:0000256" key="7">
    <source>
        <dbReference type="ARBA" id="ARBA00023004"/>
    </source>
</evidence>
<evidence type="ECO:0000256" key="6">
    <source>
        <dbReference type="ARBA" id="ARBA00023002"/>
    </source>
</evidence>
<dbReference type="InterPro" id="IPR001128">
    <property type="entry name" value="Cyt_P450"/>
</dbReference>
<evidence type="ECO:0000313" key="14">
    <source>
        <dbReference type="Proteomes" id="UP000467841"/>
    </source>
</evidence>
<keyword evidence="14" id="KW-1185">Reference proteome</keyword>
<evidence type="ECO:0000256" key="2">
    <source>
        <dbReference type="ARBA" id="ARBA00004370"/>
    </source>
</evidence>
<dbReference type="GO" id="GO:0016705">
    <property type="term" value="F:oxidoreductase activity, acting on paired donors, with incorporation or reduction of molecular oxygen"/>
    <property type="evidence" value="ECO:0007669"/>
    <property type="project" value="InterPro"/>
</dbReference>
<keyword evidence="5" id="KW-0479">Metal-binding</keyword>
<dbReference type="PANTHER" id="PTHR47943:SF8">
    <property type="entry name" value="CYTOCHROME P450"/>
    <property type="match status" value="1"/>
</dbReference>